<evidence type="ECO:0000313" key="4">
    <source>
        <dbReference type="Proteomes" id="UP000308508"/>
    </source>
</evidence>
<reference evidence="3 4" key="1">
    <citation type="submission" date="2019-04" db="EMBL/GenBank/DDBJ databases">
        <authorList>
            <person name="Grouzdev D.S."/>
            <person name="Nazina T.N."/>
        </authorList>
    </citation>
    <scope>NUCLEOTIDE SEQUENCE [LARGE SCALE GENOMIC DNA]</scope>
    <source>
        <strain evidence="3 4">SHC 3-19</strain>
    </source>
</reference>
<protein>
    <submittedName>
        <fullName evidence="3">Type II secretion system protein</fullName>
    </submittedName>
</protein>
<keyword evidence="2" id="KW-0472">Membrane</keyword>
<dbReference type="STRING" id="1123377.GCA_000423885_01440"/>
<gene>
    <name evidence="3" type="ORF">E5S66_02550</name>
</gene>
<dbReference type="EMBL" id="SROY01000001">
    <property type="protein sequence ID" value="TLX22922.1"/>
    <property type="molecule type" value="Genomic_DNA"/>
</dbReference>
<keyword evidence="2" id="KW-1133">Transmembrane helix</keyword>
<comment type="caution">
    <text evidence="3">The sequence shown here is derived from an EMBL/GenBank/DDBJ whole genome shotgun (WGS) entry which is preliminary data.</text>
</comment>
<feature type="transmembrane region" description="Helical" evidence="2">
    <location>
        <begin position="40"/>
        <end position="60"/>
    </location>
</feature>
<dbReference type="Proteomes" id="UP000308508">
    <property type="component" value="Unassembled WGS sequence"/>
</dbReference>
<dbReference type="NCBIfam" id="TIGR02532">
    <property type="entry name" value="IV_pilin_GFxxxE"/>
    <property type="match status" value="1"/>
</dbReference>
<dbReference type="AlphaFoldDB" id="A0A5R9PHQ0"/>
<name>A0A5R9PHQ0_9GAMM</name>
<proteinExistence type="predicted"/>
<evidence type="ECO:0000256" key="2">
    <source>
        <dbReference type="SAM" id="Phobius"/>
    </source>
</evidence>
<accession>A0A5R9PHQ0</accession>
<sequence length="160" mass="17215">MDCRSRSTPSARMASREARAMTPTSASCHPRGEPRAAVGFSLLEMLVVLALISVMTALAAPRLASTVRAIGTSGDRAEVQRQIEDLPLRARLQSGEIRLGAEAALSPLLELPQGWAVSTLTPLLVRDNGVCDAARLRVRSPDAEEEWVVAMPDCQVRNAQ</sequence>
<dbReference type="InterPro" id="IPR045584">
    <property type="entry name" value="Pilin-like"/>
</dbReference>
<feature type="region of interest" description="Disordered" evidence="1">
    <location>
        <begin position="1"/>
        <end position="32"/>
    </location>
</feature>
<dbReference type="SUPFAM" id="SSF54523">
    <property type="entry name" value="Pili subunits"/>
    <property type="match status" value="1"/>
</dbReference>
<keyword evidence="2" id="KW-0812">Transmembrane</keyword>
<organism evidence="3 4">
    <name type="scientific">Thermomonas fusca</name>
    <dbReference type="NCBI Taxonomy" id="215690"/>
    <lineage>
        <taxon>Bacteria</taxon>
        <taxon>Pseudomonadati</taxon>
        <taxon>Pseudomonadota</taxon>
        <taxon>Gammaproteobacteria</taxon>
        <taxon>Lysobacterales</taxon>
        <taxon>Lysobacteraceae</taxon>
        <taxon>Thermomonas</taxon>
    </lineage>
</organism>
<keyword evidence="4" id="KW-1185">Reference proteome</keyword>
<dbReference type="InterPro" id="IPR012902">
    <property type="entry name" value="N_methyl_site"/>
</dbReference>
<evidence type="ECO:0000313" key="3">
    <source>
        <dbReference type="EMBL" id="TLX22922.1"/>
    </source>
</evidence>
<evidence type="ECO:0000256" key="1">
    <source>
        <dbReference type="SAM" id="MobiDB-lite"/>
    </source>
</evidence>